<gene>
    <name evidence="8" type="ORF">GCM10022262_37160</name>
</gene>
<dbReference type="SUPFAM" id="SSF53474">
    <property type="entry name" value="alpha/beta-Hydrolases"/>
    <property type="match status" value="1"/>
</dbReference>
<comment type="caution">
    <text evidence="8">The sequence shown here is derived from an EMBL/GenBank/DDBJ whole genome shotgun (WGS) entry which is preliminary data.</text>
</comment>
<dbReference type="Proteomes" id="UP001499841">
    <property type="component" value="Unassembled WGS sequence"/>
</dbReference>
<dbReference type="InterPro" id="IPR029058">
    <property type="entry name" value="AB_hydrolase_fold"/>
</dbReference>
<name>A0ABP6UP29_9MICO</name>
<evidence type="ECO:0000313" key="9">
    <source>
        <dbReference type="Proteomes" id="UP001499841"/>
    </source>
</evidence>
<keyword evidence="2 5" id="KW-0732">Signal</keyword>
<dbReference type="InterPro" id="IPR013595">
    <property type="entry name" value="Pept_S33_TAP-like_C"/>
</dbReference>
<proteinExistence type="inferred from homology"/>
<feature type="chain" id="PRO_5046695928" evidence="5">
    <location>
        <begin position="30"/>
        <end position="557"/>
    </location>
</feature>
<comment type="similarity">
    <text evidence="1">Belongs to the peptidase S33 family.</text>
</comment>
<evidence type="ECO:0000256" key="2">
    <source>
        <dbReference type="ARBA" id="ARBA00022729"/>
    </source>
</evidence>
<reference evidence="9" key="1">
    <citation type="journal article" date="2019" name="Int. J. Syst. Evol. Microbiol.">
        <title>The Global Catalogue of Microorganisms (GCM) 10K type strain sequencing project: providing services to taxonomists for standard genome sequencing and annotation.</title>
        <authorList>
            <consortium name="The Broad Institute Genomics Platform"/>
            <consortium name="The Broad Institute Genome Sequencing Center for Infectious Disease"/>
            <person name="Wu L."/>
            <person name="Ma J."/>
        </authorList>
    </citation>
    <scope>NUCLEOTIDE SEQUENCE [LARGE SCALE GENOMIC DNA]</scope>
    <source>
        <strain evidence="9">JCM 17459</strain>
    </source>
</reference>
<evidence type="ECO:0000256" key="5">
    <source>
        <dbReference type="SAM" id="SignalP"/>
    </source>
</evidence>
<evidence type="ECO:0000259" key="6">
    <source>
        <dbReference type="Pfam" id="PF00561"/>
    </source>
</evidence>
<evidence type="ECO:0000313" key="8">
    <source>
        <dbReference type="EMBL" id="GAA3509954.1"/>
    </source>
</evidence>
<dbReference type="PANTHER" id="PTHR43248">
    <property type="entry name" value="2-SUCCINYL-6-HYDROXY-2,4-CYCLOHEXADIENE-1-CARBOXYLATE SYNTHASE"/>
    <property type="match status" value="1"/>
</dbReference>
<feature type="domain" description="Peptidase S33 tripeptidyl aminopeptidase-like C-terminal" evidence="7">
    <location>
        <begin position="429"/>
        <end position="521"/>
    </location>
</feature>
<dbReference type="InterPro" id="IPR000073">
    <property type="entry name" value="AB_hydrolase_1"/>
</dbReference>
<evidence type="ECO:0000259" key="7">
    <source>
        <dbReference type="Pfam" id="PF08386"/>
    </source>
</evidence>
<keyword evidence="3 8" id="KW-0378">Hydrolase</keyword>
<dbReference type="GO" id="GO:0016787">
    <property type="term" value="F:hydrolase activity"/>
    <property type="evidence" value="ECO:0007669"/>
    <property type="project" value="UniProtKB-KW"/>
</dbReference>
<dbReference type="Pfam" id="PF08386">
    <property type="entry name" value="Abhydrolase_4"/>
    <property type="match status" value="1"/>
</dbReference>
<dbReference type="Gene3D" id="3.40.50.1820">
    <property type="entry name" value="alpha/beta hydrolase"/>
    <property type="match status" value="1"/>
</dbReference>
<accession>A0ABP6UP29</accession>
<feature type="region of interest" description="Disordered" evidence="4">
    <location>
        <begin position="356"/>
        <end position="377"/>
    </location>
</feature>
<keyword evidence="9" id="KW-1185">Reference proteome</keyword>
<protein>
    <submittedName>
        <fullName evidence="8">Alpha/beta hydrolase</fullName>
    </submittedName>
</protein>
<dbReference type="InterPro" id="IPR051601">
    <property type="entry name" value="Serine_prot/Carboxylest_S33"/>
</dbReference>
<evidence type="ECO:0000256" key="3">
    <source>
        <dbReference type="ARBA" id="ARBA00022801"/>
    </source>
</evidence>
<dbReference type="PANTHER" id="PTHR43248:SF29">
    <property type="entry name" value="TRIPEPTIDYL AMINOPEPTIDASE"/>
    <property type="match status" value="1"/>
</dbReference>
<dbReference type="RefSeq" id="WP_345044604.1">
    <property type="nucleotide sequence ID" value="NZ_BAABBA010000026.1"/>
</dbReference>
<sequence length="557" mass="58657">MLKVGVDLRRRLAVVISSALMLVVGTATAGAVPHDVDPPQPGLPPLVWQSCGERLEAFQCATAQVPTDHDDPAAGTTTIALTRLPATAPDQRIGSLFLNFGGPGGPGVDLLHLLGGELLHPSVRARFDVVAFDPRAVGRSDPATCFRDAEQERAFIRTLPAFPVEPAEEARFTASAAVLGTACTVLSGSRIAAASTANVARDLDLLREAVGDEALTYLGYSYGTFLGATYAALFPDRVRALVLDGTVLPQDWVGEGDDRVLGWRLGQHVAAEQAYGEFLRLCELAGPEGCALAALGDPGEVVEGLLARLRAEPAVFPIGDGTTNELGYDDAVSLIFLSMYAPQAWGALAATLASLAPQPATPKPPTPQAGEPGPDPRAIGDLLRRLGLIEDYPSAGGSLASLCVDTEDPVGPLGFPAQADAADREVRHFGRMRAWATLPCAFVPVVDEDAYTGPWEQSVDEPVLVIGTRFDPATPYAATAPYADLWPDARVLTVEGYGHTTFVPSTCANLAIATYLVDLQARDGAICRQDVTPFAPLPQELDPERAVPQLLPVGPLG</sequence>
<feature type="domain" description="AB hydrolase-1" evidence="6">
    <location>
        <begin position="124"/>
        <end position="257"/>
    </location>
</feature>
<dbReference type="Pfam" id="PF00561">
    <property type="entry name" value="Abhydrolase_1"/>
    <property type="match status" value="1"/>
</dbReference>
<evidence type="ECO:0000256" key="1">
    <source>
        <dbReference type="ARBA" id="ARBA00010088"/>
    </source>
</evidence>
<organism evidence="8 9">
    <name type="scientific">Georgenia daeguensis</name>
    <dbReference type="NCBI Taxonomy" id="908355"/>
    <lineage>
        <taxon>Bacteria</taxon>
        <taxon>Bacillati</taxon>
        <taxon>Actinomycetota</taxon>
        <taxon>Actinomycetes</taxon>
        <taxon>Micrococcales</taxon>
        <taxon>Bogoriellaceae</taxon>
        <taxon>Georgenia</taxon>
    </lineage>
</organism>
<dbReference type="EMBL" id="BAABBA010000026">
    <property type="protein sequence ID" value="GAA3509954.1"/>
    <property type="molecule type" value="Genomic_DNA"/>
</dbReference>
<evidence type="ECO:0000256" key="4">
    <source>
        <dbReference type="SAM" id="MobiDB-lite"/>
    </source>
</evidence>
<feature type="signal peptide" evidence="5">
    <location>
        <begin position="1"/>
        <end position="29"/>
    </location>
</feature>